<proteinExistence type="predicted"/>
<feature type="region of interest" description="Disordered" evidence="1">
    <location>
        <begin position="1"/>
        <end position="20"/>
    </location>
</feature>
<evidence type="ECO:0000313" key="4">
    <source>
        <dbReference type="Proteomes" id="UP000317638"/>
    </source>
</evidence>
<keyword evidence="2" id="KW-1133">Transmembrane helix</keyword>
<comment type="caution">
    <text evidence="3">The sequence shown here is derived from an EMBL/GenBank/DDBJ whole genome shotgun (WGS) entry which is preliminary data.</text>
</comment>
<evidence type="ECO:0000256" key="2">
    <source>
        <dbReference type="SAM" id="Phobius"/>
    </source>
</evidence>
<dbReference type="Proteomes" id="UP000317638">
    <property type="component" value="Unassembled WGS sequence"/>
</dbReference>
<keyword evidence="2" id="KW-0812">Transmembrane</keyword>
<reference evidence="3 4" key="1">
    <citation type="submission" date="2019-07" db="EMBL/GenBank/DDBJ databases">
        <authorList>
            <person name="Zhou L.-Y."/>
        </authorList>
    </citation>
    <scope>NUCLEOTIDE SEQUENCE [LARGE SCALE GENOMIC DNA]</scope>
    <source>
        <strain evidence="3 4">YIM 101269</strain>
    </source>
</reference>
<feature type="transmembrane region" description="Helical" evidence="2">
    <location>
        <begin position="123"/>
        <end position="141"/>
    </location>
</feature>
<keyword evidence="2" id="KW-0472">Membrane</keyword>
<evidence type="ECO:0000313" key="3">
    <source>
        <dbReference type="EMBL" id="TRY17675.1"/>
    </source>
</evidence>
<dbReference type="RefSeq" id="WP_143938415.1">
    <property type="nucleotide sequence ID" value="NZ_VKKG01000004.1"/>
</dbReference>
<name>A0A553JYZ6_9ACTN</name>
<keyword evidence="4" id="KW-1185">Reference proteome</keyword>
<sequence length="147" mass="15549">MSTGTSANGTHDEGVSRSDIEALGATRSDLGADYEPALLDNFADKVEAAIDARVSAELARRGSQQQVGEYRFQNSHGQGVVPIHHGPPPVRGGGQQLALGIVSMAAFIPISIVLGIHGQFLPLVMTLFSIVAVNFAHSNLYKDKGRN</sequence>
<evidence type="ECO:0000256" key="1">
    <source>
        <dbReference type="SAM" id="MobiDB-lite"/>
    </source>
</evidence>
<accession>A0A553JYZ6</accession>
<feature type="compositionally biased region" description="Basic and acidic residues" evidence="1">
    <location>
        <begin position="10"/>
        <end position="20"/>
    </location>
</feature>
<dbReference type="EMBL" id="VKKG01000004">
    <property type="protein sequence ID" value="TRY17675.1"/>
    <property type="molecule type" value="Genomic_DNA"/>
</dbReference>
<protein>
    <submittedName>
        <fullName evidence="3">Uncharacterized protein</fullName>
    </submittedName>
</protein>
<organism evidence="3 4">
    <name type="scientific">Tessaracoccus rhinocerotis</name>
    <dbReference type="NCBI Taxonomy" id="1689449"/>
    <lineage>
        <taxon>Bacteria</taxon>
        <taxon>Bacillati</taxon>
        <taxon>Actinomycetota</taxon>
        <taxon>Actinomycetes</taxon>
        <taxon>Propionibacteriales</taxon>
        <taxon>Propionibacteriaceae</taxon>
        <taxon>Tessaracoccus</taxon>
    </lineage>
</organism>
<dbReference type="OrthoDB" id="3854538at2"/>
<dbReference type="AlphaFoldDB" id="A0A553JYZ6"/>
<gene>
    <name evidence="3" type="ORF">FOJ82_10325</name>
</gene>
<feature type="transmembrane region" description="Helical" evidence="2">
    <location>
        <begin position="97"/>
        <end position="117"/>
    </location>
</feature>